<evidence type="ECO:0000256" key="2">
    <source>
        <dbReference type="ARBA" id="ARBA00005995"/>
    </source>
</evidence>
<gene>
    <name evidence="8" type="primary">mao</name>
    <name evidence="8" type="ORF">DBV05_g12244</name>
</gene>
<accession>A0A5N5CUT0</accession>
<dbReference type="Pfam" id="PF01593">
    <property type="entry name" value="Amino_oxidase"/>
    <property type="match status" value="1"/>
</dbReference>
<dbReference type="OrthoDB" id="5046242at2759"/>
<dbReference type="Gene3D" id="3.90.660.10">
    <property type="match status" value="1"/>
</dbReference>
<evidence type="ECO:0000313" key="8">
    <source>
        <dbReference type="EMBL" id="KAB2569081.1"/>
    </source>
</evidence>
<comment type="catalytic activity">
    <reaction evidence="4">
        <text>a secondary aliphatic amine + O2 + H2O = a primary amine + an aldehyde + H2O2</text>
        <dbReference type="Rhea" id="RHEA:26414"/>
        <dbReference type="ChEBI" id="CHEBI:15377"/>
        <dbReference type="ChEBI" id="CHEBI:15379"/>
        <dbReference type="ChEBI" id="CHEBI:16240"/>
        <dbReference type="ChEBI" id="CHEBI:17478"/>
        <dbReference type="ChEBI" id="CHEBI:58855"/>
        <dbReference type="ChEBI" id="CHEBI:65296"/>
        <dbReference type="EC" id="1.4.3.4"/>
    </reaction>
</comment>
<dbReference type="AlphaFoldDB" id="A0A5N5CUT0"/>
<feature type="domain" description="Amine oxidase" evidence="7">
    <location>
        <begin position="15"/>
        <end position="475"/>
    </location>
</feature>
<dbReference type="EMBL" id="VCHE01000229">
    <property type="protein sequence ID" value="KAB2569081.1"/>
    <property type="molecule type" value="Genomic_DNA"/>
</dbReference>
<dbReference type="InterPro" id="IPR002937">
    <property type="entry name" value="Amino_oxidase"/>
</dbReference>
<dbReference type="Proteomes" id="UP000325902">
    <property type="component" value="Unassembled WGS sequence"/>
</dbReference>
<evidence type="ECO:0000259" key="7">
    <source>
        <dbReference type="Pfam" id="PF01593"/>
    </source>
</evidence>
<comment type="cofactor">
    <cofactor evidence="1 6">
        <name>FAD</name>
        <dbReference type="ChEBI" id="CHEBI:57692"/>
    </cofactor>
</comment>
<sequence>MAAETADVIVIGAGLSGLTAAREIQRAGYSCIVLEAEDRVGGMLLSVDQYPGSTDSKVAIDVGAAWLNNTTQSAIWGLVQRFGLTTEEQNSEGELLREMEDGGILTGTEGNKKLTPDELKAMASFYAHLGATVSSIDPAKPWTHPSAAELDSITLAQFCAQHASSSAPLIPLLLNASVRYLLGAEADEVSALWFLAFCAAGTGLQNMMAARAGGGQHLRIREGTQRIATSLAAELTPGTVRLSSPVASIDQSTTSSTSVTVTTTSGHSFRGARAVLAVPTPQHRSLSFTPALPPAKQRLADSAHMGCFGKATLVYDRPWWRDDASAAVGPLNAIFESILGPVIYSRSTSVPSTNHWSITGSIVGAPGRRWAALPTAEERKKAVVEQLRHGFGAVMAGGEKAVPEPVAYVEGEWVGRKYFGGGPVPVMGPGVLTEVRGALTETFGRVHFVGAETAEVWRGYMEGAVRSGLRGAEEVVGELRKEGHQQAGKL</sequence>
<dbReference type="Gene3D" id="3.50.50.60">
    <property type="entry name" value="FAD/NAD(P)-binding domain"/>
    <property type="match status" value="1"/>
</dbReference>
<dbReference type="PRINTS" id="PR00757">
    <property type="entry name" value="AMINEOXDASEF"/>
</dbReference>
<evidence type="ECO:0000256" key="4">
    <source>
        <dbReference type="ARBA" id="ARBA00048448"/>
    </source>
</evidence>
<evidence type="ECO:0000256" key="1">
    <source>
        <dbReference type="ARBA" id="ARBA00001974"/>
    </source>
</evidence>
<dbReference type="InterPro" id="IPR036188">
    <property type="entry name" value="FAD/NAD-bd_sf"/>
</dbReference>
<comment type="caution">
    <text evidence="8">The sequence shown here is derived from an EMBL/GenBank/DDBJ whole genome shotgun (WGS) entry which is preliminary data.</text>
</comment>
<evidence type="ECO:0000313" key="9">
    <source>
        <dbReference type="Proteomes" id="UP000325902"/>
    </source>
</evidence>
<dbReference type="SUPFAM" id="SSF51905">
    <property type="entry name" value="FAD/NAD(P)-binding domain"/>
    <property type="match status" value="1"/>
</dbReference>
<dbReference type="InterPro" id="IPR050703">
    <property type="entry name" value="Flavin_MAO"/>
</dbReference>
<feature type="binding site" evidence="5">
    <location>
        <position position="452"/>
    </location>
    <ligand>
        <name>FAD</name>
        <dbReference type="ChEBI" id="CHEBI:57692"/>
    </ligand>
</feature>
<dbReference type="GO" id="GO:0097621">
    <property type="term" value="F:monoamine oxidase activity"/>
    <property type="evidence" value="ECO:0007669"/>
    <property type="project" value="UniProtKB-EC"/>
</dbReference>
<name>A0A5N5CUT0_9PEZI</name>
<dbReference type="InterPro" id="IPR001613">
    <property type="entry name" value="Flavin_amine_oxidase"/>
</dbReference>
<comment type="similarity">
    <text evidence="2 6">Belongs to the flavin monoamine oxidase family.</text>
</comment>
<reference evidence="8 9" key="1">
    <citation type="journal article" date="2019" name="Sci. Rep.">
        <title>A multi-omics analysis of the grapevine pathogen Lasiodiplodia theobromae reveals that temperature affects the expression of virulence- and pathogenicity-related genes.</title>
        <authorList>
            <person name="Felix C."/>
            <person name="Meneses R."/>
            <person name="Goncalves M.F.M."/>
            <person name="Tilleman L."/>
            <person name="Duarte A.S."/>
            <person name="Jorrin-Novo J.V."/>
            <person name="Van de Peer Y."/>
            <person name="Deforce D."/>
            <person name="Van Nieuwerburgh F."/>
            <person name="Esteves A.C."/>
            <person name="Alves A."/>
        </authorList>
    </citation>
    <scope>NUCLEOTIDE SEQUENCE [LARGE SCALE GENOMIC DNA]</scope>
    <source>
        <strain evidence="8 9">LA-SOL3</strain>
    </source>
</reference>
<feature type="binding site" evidence="5">
    <location>
        <begin position="35"/>
        <end position="36"/>
    </location>
    <ligand>
        <name>FAD</name>
        <dbReference type="ChEBI" id="CHEBI:57692"/>
    </ligand>
</feature>
<organism evidence="8 9">
    <name type="scientific">Lasiodiplodia theobromae</name>
    <dbReference type="NCBI Taxonomy" id="45133"/>
    <lineage>
        <taxon>Eukaryota</taxon>
        <taxon>Fungi</taxon>
        <taxon>Dikarya</taxon>
        <taxon>Ascomycota</taxon>
        <taxon>Pezizomycotina</taxon>
        <taxon>Dothideomycetes</taxon>
        <taxon>Dothideomycetes incertae sedis</taxon>
        <taxon>Botryosphaeriales</taxon>
        <taxon>Botryosphaeriaceae</taxon>
        <taxon>Lasiodiplodia</taxon>
    </lineage>
</organism>
<evidence type="ECO:0000256" key="3">
    <source>
        <dbReference type="ARBA" id="ARBA00023002"/>
    </source>
</evidence>
<keyword evidence="6" id="KW-0285">Flavoprotein</keyword>
<dbReference type="PANTHER" id="PTHR43563:SF14">
    <property type="entry name" value="AMINE OXIDASE"/>
    <property type="match status" value="1"/>
</dbReference>
<keyword evidence="9" id="KW-1185">Reference proteome</keyword>
<feature type="binding site" evidence="5">
    <location>
        <position position="246"/>
    </location>
    <ligand>
        <name>FAD</name>
        <dbReference type="ChEBI" id="CHEBI:57692"/>
    </ligand>
</feature>
<evidence type="ECO:0000256" key="5">
    <source>
        <dbReference type="PIRSR" id="PIRSR601613-1"/>
    </source>
</evidence>
<proteinExistence type="inferred from homology"/>
<dbReference type="SUPFAM" id="SSF54373">
    <property type="entry name" value="FAD-linked reductases, C-terminal domain"/>
    <property type="match status" value="1"/>
</dbReference>
<evidence type="ECO:0000256" key="6">
    <source>
        <dbReference type="RuleBase" id="RU362067"/>
    </source>
</evidence>
<protein>
    <recommendedName>
        <fullName evidence="6">Amine oxidase</fullName>
        <ecNumber evidence="6">1.4.3.-</ecNumber>
    </recommendedName>
</protein>
<feature type="binding site" evidence="5">
    <location>
        <position position="16"/>
    </location>
    <ligand>
        <name>FAD</name>
        <dbReference type="ChEBI" id="CHEBI:57692"/>
    </ligand>
</feature>
<dbReference type="Gene3D" id="1.10.405.10">
    <property type="entry name" value="Guanine Nucleotide Dissociation Inhibitor, domain 1"/>
    <property type="match status" value="1"/>
</dbReference>
<dbReference type="PANTHER" id="PTHR43563">
    <property type="entry name" value="AMINE OXIDASE"/>
    <property type="match status" value="1"/>
</dbReference>
<keyword evidence="3 6" id="KW-0560">Oxidoreductase</keyword>
<keyword evidence="6" id="KW-0274">FAD</keyword>
<dbReference type="EC" id="1.4.3.-" evidence="6"/>